<protein>
    <submittedName>
        <fullName evidence="1">Uncharacterized protein</fullName>
    </submittedName>
</protein>
<gene>
    <name evidence="1" type="ORF">SERLA73DRAFT_141545</name>
</gene>
<reference evidence="2" key="1">
    <citation type="journal article" date="2011" name="Science">
        <title>The plant cell wall-decomposing machinery underlies the functional diversity of forest fungi.</title>
        <authorList>
            <person name="Eastwood D.C."/>
            <person name="Floudas D."/>
            <person name="Binder M."/>
            <person name="Majcherczyk A."/>
            <person name="Schneider P."/>
            <person name="Aerts A."/>
            <person name="Asiegbu F.O."/>
            <person name="Baker S.E."/>
            <person name="Barry K."/>
            <person name="Bendiksby M."/>
            <person name="Blumentritt M."/>
            <person name="Coutinho P.M."/>
            <person name="Cullen D."/>
            <person name="de Vries R.P."/>
            <person name="Gathman A."/>
            <person name="Goodell B."/>
            <person name="Henrissat B."/>
            <person name="Ihrmark K."/>
            <person name="Kauserud H."/>
            <person name="Kohler A."/>
            <person name="LaButti K."/>
            <person name="Lapidus A."/>
            <person name="Lavin J.L."/>
            <person name="Lee Y.-H."/>
            <person name="Lindquist E."/>
            <person name="Lilly W."/>
            <person name="Lucas S."/>
            <person name="Morin E."/>
            <person name="Murat C."/>
            <person name="Oguiza J.A."/>
            <person name="Park J."/>
            <person name="Pisabarro A.G."/>
            <person name="Riley R."/>
            <person name="Rosling A."/>
            <person name="Salamov A."/>
            <person name="Schmidt O."/>
            <person name="Schmutz J."/>
            <person name="Skrede I."/>
            <person name="Stenlid J."/>
            <person name="Wiebenga A."/>
            <person name="Xie X."/>
            <person name="Kuees U."/>
            <person name="Hibbett D.S."/>
            <person name="Hoffmeister D."/>
            <person name="Hoegberg N."/>
            <person name="Martin F."/>
            <person name="Grigoriev I.V."/>
            <person name="Watkinson S.C."/>
        </authorList>
    </citation>
    <scope>NUCLEOTIDE SEQUENCE [LARGE SCALE GENOMIC DNA]</scope>
    <source>
        <strain evidence="2">strain S7.3</strain>
    </source>
</reference>
<name>F8Q6K8_SERL3</name>
<dbReference type="HOGENOM" id="CLU_3002251_0_0_1"/>
<dbReference type="InParanoid" id="F8Q6K8"/>
<dbReference type="AlphaFoldDB" id="F8Q6K8"/>
<proteinExistence type="predicted"/>
<accession>F8Q6K8</accession>
<organism evidence="2">
    <name type="scientific">Serpula lacrymans var. lacrymans (strain S7.3)</name>
    <name type="common">Dry rot fungus</name>
    <dbReference type="NCBI Taxonomy" id="936435"/>
    <lineage>
        <taxon>Eukaryota</taxon>
        <taxon>Fungi</taxon>
        <taxon>Dikarya</taxon>
        <taxon>Basidiomycota</taxon>
        <taxon>Agaricomycotina</taxon>
        <taxon>Agaricomycetes</taxon>
        <taxon>Agaricomycetidae</taxon>
        <taxon>Boletales</taxon>
        <taxon>Coniophorineae</taxon>
        <taxon>Serpulaceae</taxon>
        <taxon>Serpula</taxon>
    </lineage>
</organism>
<feature type="non-terminal residue" evidence="1">
    <location>
        <position position="57"/>
    </location>
</feature>
<evidence type="ECO:0000313" key="1">
    <source>
        <dbReference type="EMBL" id="EGN96246.1"/>
    </source>
</evidence>
<dbReference type="EMBL" id="GL945484">
    <property type="protein sequence ID" value="EGN96246.1"/>
    <property type="molecule type" value="Genomic_DNA"/>
</dbReference>
<keyword evidence="2" id="KW-1185">Reference proteome</keyword>
<dbReference type="Proteomes" id="UP000008063">
    <property type="component" value="Unassembled WGS sequence"/>
</dbReference>
<sequence length="57" mass="6498">MGGKEEMFVHYVCPLPNFSKLLNHHRTTSPHLECALCALRTSTGGVEPLRIREMKME</sequence>
<evidence type="ECO:0000313" key="2">
    <source>
        <dbReference type="Proteomes" id="UP000008063"/>
    </source>
</evidence>